<proteinExistence type="predicted"/>
<accession>A0A7S3U8Y4</accession>
<name>A0A7S3U8Y4_9CHLO</name>
<evidence type="ECO:0000256" key="1">
    <source>
        <dbReference type="SAM" id="Coils"/>
    </source>
</evidence>
<reference evidence="3" key="1">
    <citation type="submission" date="2021-01" db="EMBL/GenBank/DDBJ databases">
        <authorList>
            <person name="Corre E."/>
            <person name="Pelletier E."/>
            <person name="Niang G."/>
            <person name="Scheremetjew M."/>
            <person name="Finn R."/>
            <person name="Kale V."/>
            <person name="Holt S."/>
            <person name="Cochrane G."/>
            <person name="Meng A."/>
            <person name="Brown T."/>
            <person name="Cohen L."/>
        </authorList>
    </citation>
    <scope>NUCLEOTIDE SEQUENCE</scope>
    <source>
        <strain evidence="3">CCMP1897</strain>
    </source>
</reference>
<organism evidence="3">
    <name type="scientific">Picocystis salinarum</name>
    <dbReference type="NCBI Taxonomy" id="88271"/>
    <lineage>
        <taxon>Eukaryota</taxon>
        <taxon>Viridiplantae</taxon>
        <taxon>Chlorophyta</taxon>
        <taxon>Picocystophyceae</taxon>
        <taxon>Picocystales</taxon>
        <taxon>Picocystaceae</taxon>
        <taxon>Picocystis</taxon>
    </lineage>
</organism>
<dbReference type="EMBL" id="HBIS01000573">
    <property type="protein sequence ID" value="CAE0606669.1"/>
    <property type="molecule type" value="Transcribed_RNA"/>
</dbReference>
<feature type="coiled-coil region" evidence="1">
    <location>
        <begin position="88"/>
        <end position="125"/>
    </location>
</feature>
<sequence length="448" mass="49410">MERLEHVLEMPREDIDKRVRNQKEAQALAQVGENGRNMSRHVDEYETLCLHASLLHDRWKEMWSASEKMDSPTLLQLARNISTNNRQREQVLLQIDQEMTELEKLANLLETYAQANMSIAEELEQNSGTQSLLAKEKRFLGTCELELVKRVGCVVAGKTSGFDRFASWMADRRASRSSDRIGLAEPHAFMAKTTTRQVHSSDKDSNSPREKKGDKKDPHKGQRDRRASFEGRQATPDLLSAQAPSNLWGHKVCGPAEHSSPVKQAHVALRRTENATPLKSNLTIEEVEGLDAVDDSDEERGQFGEKPILRISQRKKARTENTPSSITNTSTVPLALDGVSTQAQGLHLQLSGGETLGANVSTQRRSEHGSDVAMSQEPFQMEITPTLPGSQGERKTSGYTTPACAADAAVGATARILHSASTKLTDKRSSQGLILDGGSTVKKLVQSQ</sequence>
<gene>
    <name evidence="3" type="ORF">PSAL00342_LOCUS485</name>
</gene>
<feature type="compositionally biased region" description="Basic and acidic residues" evidence="2">
    <location>
        <begin position="199"/>
        <end position="229"/>
    </location>
</feature>
<feature type="region of interest" description="Disordered" evidence="2">
    <location>
        <begin position="176"/>
        <end position="243"/>
    </location>
</feature>
<evidence type="ECO:0000313" key="3">
    <source>
        <dbReference type="EMBL" id="CAE0606669.1"/>
    </source>
</evidence>
<evidence type="ECO:0000256" key="2">
    <source>
        <dbReference type="SAM" id="MobiDB-lite"/>
    </source>
</evidence>
<protein>
    <submittedName>
        <fullName evidence="3">Uncharacterized protein</fullName>
    </submittedName>
</protein>
<dbReference type="AlphaFoldDB" id="A0A7S3U8Y4"/>
<keyword evidence="1" id="KW-0175">Coiled coil</keyword>